<sequence length="236" mass="25286">MTRTLLLRGMLVGVVAGLLVFAFARWIGEPQVERAIAFETAADQAKGEAPEPEMVSRRVQKTAGLLTGTVVYGAAVGGLFGLVFAFAYGRLGELKPRALSAVLAGLGFVAIVLVPNLKYPANPPAVGSADTIGVRTGAYFLLIAVSIAAMVFSLQMRGRLARRFGEWNGSLLAAGLFVVVVSLVAHFLPEVDEVPAGFPVNLMWKFRVATLEIQAVLWVALGLGFGWWIEREFPRG</sequence>
<feature type="transmembrane region" description="Helical" evidence="1">
    <location>
        <begin position="98"/>
        <end position="117"/>
    </location>
</feature>
<evidence type="ECO:0000313" key="2">
    <source>
        <dbReference type="EMBL" id="NYF52474.1"/>
    </source>
</evidence>
<evidence type="ECO:0000256" key="1">
    <source>
        <dbReference type="SAM" id="Phobius"/>
    </source>
</evidence>
<name>A0A7Y9NN76_9BACT</name>
<dbReference type="AlphaFoldDB" id="A0A7Y9NN76"/>
<feature type="transmembrane region" description="Helical" evidence="1">
    <location>
        <begin position="5"/>
        <end position="27"/>
    </location>
</feature>
<accession>A0A7Y9NN76</accession>
<gene>
    <name evidence="2" type="ORF">HDF12_002873</name>
</gene>
<keyword evidence="1" id="KW-0812">Transmembrane</keyword>
<dbReference type="EMBL" id="JACCCV010000002">
    <property type="protein sequence ID" value="NYF52474.1"/>
    <property type="molecule type" value="Genomic_DNA"/>
</dbReference>
<dbReference type="InterPro" id="IPR012666">
    <property type="entry name" value="CbtA_put"/>
</dbReference>
<comment type="caution">
    <text evidence="2">The sequence shown here is derived from an EMBL/GenBank/DDBJ whole genome shotgun (WGS) entry which is preliminary data.</text>
</comment>
<evidence type="ECO:0000313" key="3">
    <source>
        <dbReference type="Proteomes" id="UP000534186"/>
    </source>
</evidence>
<keyword evidence="1" id="KW-0472">Membrane</keyword>
<protein>
    <submittedName>
        <fullName evidence="2">Putative cobalt transporter CbtA</fullName>
    </submittedName>
</protein>
<dbReference type="Pfam" id="PF09490">
    <property type="entry name" value="CbtA"/>
    <property type="match status" value="1"/>
</dbReference>
<feature type="transmembrane region" description="Helical" evidence="1">
    <location>
        <begin position="167"/>
        <end position="188"/>
    </location>
</feature>
<feature type="transmembrane region" description="Helical" evidence="1">
    <location>
        <begin position="63"/>
        <end position="86"/>
    </location>
</feature>
<proteinExistence type="predicted"/>
<reference evidence="2 3" key="1">
    <citation type="submission" date="2020-07" db="EMBL/GenBank/DDBJ databases">
        <title>Genomic Encyclopedia of Type Strains, Phase IV (KMG-V): Genome sequencing to study the core and pangenomes of soil and plant-associated prokaryotes.</title>
        <authorList>
            <person name="Whitman W."/>
        </authorList>
    </citation>
    <scope>NUCLEOTIDE SEQUENCE [LARGE SCALE GENOMIC DNA]</scope>
    <source>
        <strain evidence="2 3">M8UP30</strain>
    </source>
</reference>
<organism evidence="2 3">
    <name type="scientific">Tunturiibacter lichenicola</name>
    <dbReference type="NCBI Taxonomy" id="2051959"/>
    <lineage>
        <taxon>Bacteria</taxon>
        <taxon>Pseudomonadati</taxon>
        <taxon>Acidobacteriota</taxon>
        <taxon>Terriglobia</taxon>
        <taxon>Terriglobales</taxon>
        <taxon>Acidobacteriaceae</taxon>
        <taxon>Tunturiibacter</taxon>
    </lineage>
</organism>
<feature type="transmembrane region" description="Helical" evidence="1">
    <location>
        <begin position="208"/>
        <end position="229"/>
    </location>
</feature>
<feature type="transmembrane region" description="Helical" evidence="1">
    <location>
        <begin position="137"/>
        <end position="155"/>
    </location>
</feature>
<keyword evidence="1" id="KW-1133">Transmembrane helix</keyword>
<dbReference type="Proteomes" id="UP000534186">
    <property type="component" value="Unassembled WGS sequence"/>
</dbReference>